<dbReference type="Pfam" id="PF03450">
    <property type="entry name" value="CO_deh_flav_C"/>
    <property type="match status" value="1"/>
</dbReference>
<dbReference type="PANTHER" id="PTHR42659:SF9">
    <property type="entry name" value="XANTHINE DEHYDROGENASE FAD-BINDING SUBUNIT XDHB-RELATED"/>
    <property type="match status" value="1"/>
</dbReference>
<dbReference type="Gene3D" id="3.30.465.10">
    <property type="match status" value="1"/>
</dbReference>
<evidence type="ECO:0000256" key="1">
    <source>
        <dbReference type="ARBA" id="ARBA00022630"/>
    </source>
</evidence>
<evidence type="ECO:0000313" key="5">
    <source>
        <dbReference type="EMBL" id="CUP82466.1"/>
    </source>
</evidence>
<evidence type="ECO:0000313" key="10">
    <source>
        <dbReference type="Proteomes" id="UP000260828"/>
    </source>
</evidence>
<dbReference type="PROSITE" id="PS51387">
    <property type="entry name" value="FAD_PCMH"/>
    <property type="match status" value="1"/>
</dbReference>
<dbReference type="Proteomes" id="UP000196386">
    <property type="component" value="Unassembled WGS sequence"/>
</dbReference>
<dbReference type="GO" id="GO:0050138">
    <property type="term" value="F:nicotinate dehydrogenase activity"/>
    <property type="evidence" value="ECO:0007669"/>
    <property type="project" value="UniProtKB-EC"/>
</dbReference>
<dbReference type="SUPFAM" id="SSF56176">
    <property type="entry name" value="FAD-binding/transporter-associated domain-like"/>
    <property type="match status" value="1"/>
</dbReference>
<reference evidence="5 8" key="1">
    <citation type="submission" date="2015-09" db="EMBL/GenBank/DDBJ databases">
        <authorList>
            <consortium name="Pathogen Informatics"/>
        </authorList>
    </citation>
    <scope>NUCLEOTIDE SEQUENCE [LARGE SCALE GENOMIC DNA]</scope>
    <source>
        <strain evidence="5 8">2789STDY5834939</strain>
    </source>
</reference>
<dbReference type="SMART" id="SM01092">
    <property type="entry name" value="CO_deh_flav_C"/>
    <property type="match status" value="1"/>
</dbReference>
<evidence type="ECO:0000313" key="9">
    <source>
        <dbReference type="Proteomes" id="UP000196386"/>
    </source>
</evidence>
<dbReference type="GeneID" id="72464604"/>
<gene>
    <name evidence="5" type="primary">ndhF_1</name>
    <name evidence="6" type="ORF">B5F11_09840</name>
    <name evidence="7" type="ORF">DXC40_05290</name>
    <name evidence="5" type="ORF">ERS852551_02074</name>
</gene>
<dbReference type="GO" id="GO:0071949">
    <property type="term" value="F:FAD binding"/>
    <property type="evidence" value="ECO:0007669"/>
    <property type="project" value="InterPro"/>
</dbReference>
<name>A0A174REI9_9FIRM</name>
<dbReference type="EC" id="1.17.1.5" evidence="5"/>
<proteinExistence type="predicted"/>
<dbReference type="InterPro" id="IPR016166">
    <property type="entry name" value="FAD-bd_PCMH"/>
</dbReference>
<dbReference type="InterPro" id="IPR036318">
    <property type="entry name" value="FAD-bd_PCMH-like_sf"/>
</dbReference>
<dbReference type="OrthoDB" id="9789842at2"/>
<dbReference type="Gene3D" id="3.30.390.50">
    <property type="entry name" value="CO dehydrogenase flavoprotein, C-terminal domain"/>
    <property type="match status" value="1"/>
</dbReference>
<keyword evidence="1" id="KW-0285">Flavoprotein</keyword>
<evidence type="ECO:0000259" key="4">
    <source>
        <dbReference type="PROSITE" id="PS51387"/>
    </source>
</evidence>
<dbReference type="Proteomes" id="UP000095765">
    <property type="component" value="Unassembled WGS sequence"/>
</dbReference>
<dbReference type="InterPro" id="IPR016169">
    <property type="entry name" value="FAD-bd_PCMH_sub2"/>
</dbReference>
<dbReference type="EMBL" id="QVME01000002">
    <property type="protein sequence ID" value="RGE68712.1"/>
    <property type="molecule type" value="Genomic_DNA"/>
</dbReference>
<reference evidence="9" key="2">
    <citation type="submission" date="2017-04" db="EMBL/GenBank/DDBJ databases">
        <title>Function of individual gut microbiota members based on whole genome sequencing of pure cultures obtained from chicken caecum.</title>
        <authorList>
            <person name="Medvecky M."/>
            <person name="Cejkova D."/>
            <person name="Polansky O."/>
            <person name="Karasova D."/>
            <person name="Kubasova T."/>
            <person name="Cizek A."/>
            <person name="Rychlik I."/>
        </authorList>
    </citation>
    <scope>NUCLEOTIDE SEQUENCE [LARGE SCALE GENOMIC DNA]</scope>
    <source>
        <strain evidence="9">An175</strain>
    </source>
</reference>
<dbReference type="InterPro" id="IPR002346">
    <property type="entry name" value="Mopterin_DH_FAD-bd"/>
</dbReference>
<dbReference type="InterPro" id="IPR051312">
    <property type="entry name" value="Diverse_Substr_Oxidored"/>
</dbReference>
<feature type="domain" description="FAD-binding PCMH-type" evidence="4">
    <location>
        <begin position="1"/>
        <end position="175"/>
    </location>
</feature>
<reference evidence="6" key="3">
    <citation type="journal article" date="2018" name="BMC Genomics">
        <title>Whole genome sequencing and function prediction of 133 gut anaerobes isolated from chicken caecum in pure cultures.</title>
        <authorList>
            <person name="Medvecky M."/>
            <person name="Cejkova D."/>
            <person name="Polansky O."/>
            <person name="Karasova D."/>
            <person name="Kubasova T."/>
            <person name="Cizek A."/>
            <person name="Rychlik I."/>
        </authorList>
    </citation>
    <scope>NUCLEOTIDE SEQUENCE</scope>
    <source>
        <strain evidence="6">An175</strain>
    </source>
</reference>
<dbReference type="Gene3D" id="3.30.43.10">
    <property type="entry name" value="Uridine Diphospho-n-acetylenolpyruvylglucosamine Reductase, domain 2"/>
    <property type="match status" value="1"/>
</dbReference>
<dbReference type="AlphaFoldDB" id="A0A174REI9"/>
<dbReference type="InterPro" id="IPR036683">
    <property type="entry name" value="CO_DH_flav_C_dom_sf"/>
</dbReference>
<evidence type="ECO:0000313" key="7">
    <source>
        <dbReference type="EMBL" id="RGE68712.1"/>
    </source>
</evidence>
<dbReference type="Proteomes" id="UP000260828">
    <property type="component" value="Unassembled WGS sequence"/>
</dbReference>
<protein>
    <submittedName>
        <fullName evidence="5">Nicotinate dehydrogenase FAD-subunit</fullName>
        <ecNumber evidence="5">1.17.1.5</ecNumber>
    </submittedName>
    <submittedName>
        <fullName evidence="7">Xanthine dehydrogenase family protein subunit M</fullName>
    </submittedName>
</protein>
<evidence type="ECO:0000256" key="3">
    <source>
        <dbReference type="ARBA" id="ARBA00023002"/>
    </source>
</evidence>
<organism evidence="5 8">
    <name type="scientific">Anaerotruncus colihominis</name>
    <dbReference type="NCBI Taxonomy" id="169435"/>
    <lineage>
        <taxon>Bacteria</taxon>
        <taxon>Bacillati</taxon>
        <taxon>Bacillota</taxon>
        <taxon>Clostridia</taxon>
        <taxon>Eubacteriales</taxon>
        <taxon>Oscillospiraceae</taxon>
        <taxon>Anaerotruncus</taxon>
    </lineage>
</organism>
<dbReference type="EMBL" id="CZBE01000013">
    <property type="protein sequence ID" value="CUP82466.1"/>
    <property type="molecule type" value="Genomic_DNA"/>
</dbReference>
<evidence type="ECO:0000256" key="2">
    <source>
        <dbReference type="ARBA" id="ARBA00022827"/>
    </source>
</evidence>
<accession>A0A174REI9</accession>
<dbReference type="RefSeq" id="WP_006873366.1">
    <property type="nucleotide sequence ID" value="NZ_CAJFJR010000008.1"/>
</dbReference>
<dbReference type="Pfam" id="PF00941">
    <property type="entry name" value="FAD_binding_5"/>
    <property type="match status" value="1"/>
</dbReference>
<dbReference type="InterPro" id="IPR016167">
    <property type="entry name" value="FAD-bd_PCMH_sub1"/>
</dbReference>
<evidence type="ECO:0000313" key="6">
    <source>
        <dbReference type="EMBL" id="OUP69162.1"/>
    </source>
</evidence>
<dbReference type="PANTHER" id="PTHR42659">
    <property type="entry name" value="XANTHINE DEHYDROGENASE SUBUNIT C-RELATED"/>
    <property type="match status" value="1"/>
</dbReference>
<evidence type="ECO:0000313" key="8">
    <source>
        <dbReference type="Proteomes" id="UP000095765"/>
    </source>
</evidence>
<dbReference type="SUPFAM" id="SSF55447">
    <property type="entry name" value="CO dehydrogenase flavoprotein C-terminal domain-like"/>
    <property type="match status" value="1"/>
</dbReference>
<dbReference type="InterPro" id="IPR005107">
    <property type="entry name" value="CO_DH_flav_C"/>
</dbReference>
<dbReference type="FunFam" id="3.30.465.10:FF:000017">
    <property type="entry name" value="Xanthine dehydrogenase, FAD binding subunit"/>
    <property type="match status" value="1"/>
</dbReference>
<sequence length="289" mass="31345">MKPFTYHAPTTVDEAVAMLEQYQSSCAVVAGGTDVIIELNERHKTPAHVIAIDKLSELRYIKEEEGLVKIGALTTFDDLENDAYVQEHLPALWETAVHVGSPQIRNLGTVGGNVVNASVAGDSPTTFLTYGAQVVLKSAGGERVMTIEDFNKGPGNCAIRPDELLTEIRFPALSGDEAVGYFKIGKRKSLAIVVLAVAIYIKRTPDNKVEDCRVVLGAVSKHPMRSPELEALLKGRALTRQSLDDTLPAFTDAVQAAIPTRPSVVYKREGVRGAARRCFDQIISQFGLA</sequence>
<reference evidence="7 10" key="4">
    <citation type="submission" date="2018-08" db="EMBL/GenBank/DDBJ databases">
        <title>A genome reference for cultivated species of the human gut microbiota.</title>
        <authorList>
            <person name="Zou Y."/>
            <person name="Xue W."/>
            <person name="Luo G."/>
        </authorList>
    </citation>
    <scope>NUCLEOTIDE SEQUENCE [LARGE SCALE GENOMIC DNA]</scope>
    <source>
        <strain evidence="7 10">TF05-12AC</strain>
    </source>
</reference>
<dbReference type="EMBL" id="NFKP01000011">
    <property type="protein sequence ID" value="OUP69162.1"/>
    <property type="molecule type" value="Genomic_DNA"/>
</dbReference>
<keyword evidence="3 5" id="KW-0560">Oxidoreductase</keyword>
<keyword evidence="2" id="KW-0274">FAD</keyword>